<accession>A0A2G4YUQ5</accession>
<evidence type="ECO:0000313" key="1">
    <source>
        <dbReference type="EMBL" id="PHZ86069.1"/>
    </source>
</evidence>
<reference evidence="1 2" key="1">
    <citation type="submission" date="2017-10" db="EMBL/GenBank/DDBJ databases">
        <title>Frigbacter circumglobatus gen. nov. sp. nov., isolated from sediment cultured in situ.</title>
        <authorList>
            <person name="Zhao Z."/>
        </authorList>
    </citation>
    <scope>NUCLEOTIDE SEQUENCE [LARGE SCALE GENOMIC DNA]</scope>
    <source>
        <strain evidence="1 2">ZYL</strain>
    </source>
</reference>
<organism evidence="1 2">
    <name type="scientific">Paremcibacter congregatus</name>
    <dbReference type="NCBI Taxonomy" id="2043170"/>
    <lineage>
        <taxon>Bacteria</taxon>
        <taxon>Pseudomonadati</taxon>
        <taxon>Pseudomonadota</taxon>
        <taxon>Alphaproteobacteria</taxon>
        <taxon>Emcibacterales</taxon>
        <taxon>Emcibacteraceae</taxon>
        <taxon>Paremcibacter</taxon>
    </lineage>
</organism>
<dbReference type="EMBL" id="PDEM01000009">
    <property type="protein sequence ID" value="PHZ86069.1"/>
    <property type="molecule type" value="Genomic_DNA"/>
</dbReference>
<keyword evidence="2" id="KW-1185">Reference proteome</keyword>
<protein>
    <recommendedName>
        <fullName evidence="3">Nucleotidyltransferase</fullName>
    </recommendedName>
</protein>
<name>A0A2G4YUQ5_9PROT</name>
<dbReference type="InterPro" id="IPR039498">
    <property type="entry name" value="NTP_transf_5"/>
</dbReference>
<evidence type="ECO:0008006" key="3">
    <source>
        <dbReference type="Google" id="ProtNLM"/>
    </source>
</evidence>
<comment type="caution">
    <text evidence="1">The sequence shown here is derived from an EMBL/GenBank/DDBJ whole genome shotgun (WGS) entry which is preliminary data.</text>
</comment>
<dbReference type="InParanoid" id="A0A2G4YUQ5"/>
<gene>
    <name evidence="1" type="ORF">CRD36_05205</name>
</gene>
<dbReference type="AlphaFoldDB" id="A0A2G4YUQ5"/>
<dbReference type="RefSeq" id="WP_099471653.1">
    <property type="nucleotide sequence ID" value="NZ_CP041025.1"/>
</dbReference>
<sequence length="359" mass="40722">MTQQKKHSLVLEALKNPTMMRDLDVGQWNALLLQGQLLKLSGRLACDAEASGIWDELPPKAQQVLTNARVSVAAQQRKIMWEVNRIRRALVGFDGKVILVKGGGYIAGGLTCAQGRHSVDIDILVARKNIDLVEDYLLKAGYESQILNEYDQHYYRDWAHELPPLTHPDRMVEVDVHHNILQLTNKLSPQIDLMIEAAVPQEDNIFVLAPADMLLHSIVHQFVDGTLKGSLRNLLEQHEMITEFGQSSGFWADFMDRAEQLGLRRPVFYCLRYCQHFFGTSIPQEVLAISAVAGPGPLTLKMMDMAVINSMVPYGEGRSRVLDYLATNGLYLRSHWLRMPPMMLFSHLTRKSLRRLKRA</sequence>
<dbReference type="Pfam" id="PF14907">
    <property type="entry name" value="NTP_transf_5"/>
    <property type="match status" value="1"/>
</dbReference>
<proteinExistence type="predicted"/>
<dbReference type="OrthoDB" id="5497963at2"/>
<dbReference type="Proteomes" id="UP000229730">
    <property type="component" value="Unassembled WGS sequence"/>
</dbReference>
<evidence type="ECO:0000313" key="2">
    <source>
        <dbReference type="Proteomes" id="UP000229730"/>
    </source>
</evidence>